<evidence type="ECO:0000256" key="8">
    <source>
        <dbReference type="RuleBase" id="RU363079"/>
    </source>
</evidence>
<dbReference type="InterPro" id="IPR004240">
    <property type="entry name" value="EMP70"/>
</dbReference>
<keyword evidence="10" id="KW-1185">Reference proteome</keyword>
<feature type="transmembrane region" description="Helical" evidence="8">
    <location>
        <begin position="517"/>
        <end position="543"/>
    </location>
</feature>
<organism evidence="11">
    <name type="scientific">Anisakis simplex</name>
    <name type="common">Herring worm</name>
    <dbReference type="NCBI Taxonomy" id="6269"/>
    <lineage>
        <taxon>Eukaryota</taxon>
        <taxon>Metazoa</taxon>
        <taxon>Ecdysozoa</taxon>
        <taxon>Nematoda</taxon>
        <taxon>Chromadorea</taxon>
        <taxon>Rhabditida</taxon>
        <taxon>Spirurina</taxon>
        <taxon>Ascaridomorpha</taxon>
        <taxon>Ascaridoidea</taxon>
        <taxon>Anisakidae</taxon>
        <taxon>Anisakis</taxon>
        <taxon>Anisakis simplex complex</taxon>
    </lineage>
</organism>
<dbReference type="WBParaSite" id="ASIM_0001469701-mRNA-1">
    <property type="protein sequence ID" value="ASIM_0001469701-mRNA-1"/>
    <property type="gene ID" value="ASIM_0001469701"/>
</dbReference>
<comment type="subcellular location">
    <subcellularLocation>
        <location evidence="1">Cytoplasmic vesicle</location>
        <location evidence="1">Autophagosome membrane</location>
        <topology evidence="1">Multi-pass membrane protein</topology>
    </subcellularLocation>
</comment>
<evidence type="ECO:0000256" key="6">
    <source>
        <dbReference type="ARBA" id="ARBA00023136"/>
    </source>
</evidence>
<dbReference type="EMBL" id="UYRR01031620">
    <property type="protein sequence ID" value="VDK51495.1"/>
    <property type="molecule type" value="Genomic_DNA"/>
</dbReference>
<comment type="function">
    <text evidence="7">Plays an essential role in autophagy.</text>
</comment>
<feature type="transmembrane region" description="Helical" evidence="8">
    <location>
        <begin position="393"/>
        <end position="419"/>
    </location>
</feature>
<feature type="transmembrane region" description="Helical" evidence="8">
    <location>
        <begin position="292"/>
        <end position="314"/>
    </location>
</feature>
<name>A0A0M3K1F6_ANISI</name>
<evidence type="ECO:0000256" key="7">
    <source>
        <dbReference type="ARBA" id="ARBA00037688"/>
    </source>
</evidence>
<feature type="transmembrane region" description="Helical" evidence="8">
    <location>
        <begin position="555"/>
        <end position="582"/>
    </location>
</feature>
<keyword evidence="4 8" id="KW-0732">Signal</keyword>
<proteinExistence type="inferred from homology"/>
<dbReference type="OrthoDB" id="1666796at2759"/>
<dbReference type="PANTHER" id="PTHR10766:SF177">
    <property type="entry name" value="TRANSMEMBRANE 9 SUPERFAMILY MEMBER 1"/>
    <property type="match status" value="1"/>
</dbReference>
<feature type="transmembrane region" description="Helical" evidence="8">
    <location>
        <begin position="440"/>
        <end position="461"/>
    </location>
</feature>
<dbReference type="AlphaFoldDB" id="A0A0M3K1F6"/>
<evidence type="ECO:0000313" key="9">
    <source>
        <dbReference type="EMBL" id="VDK51495.1"/>
    </source>
</evidence>
<comment type="similarity">
    <text evidence="2 8">Belongs to the nonaspanin (TM9SF) (TC 9.A.2) family.</text>
</comment>
<keyword evidence="3 8" id="KW-0812">Transmembrane</keyword>
<dbReference type="PANTHER" id="PTHR10766">
    <property type="entry name" value="TRANSMEMBRANE 9 SUPERFAMILY PROTEIN"/>
    <property type="match status" value="1"/>
</dbReference>
<feature type="chain" id="PRO_5043073131" description="Transmembrane 9 superfamily member" evidence="8">
    <location>
        <begin position="27"/>
        <end position="592"/>
    </location>
</feature>
<reference evidence="11" key="1">
    <citation type="submission" date="2017-02" db="UniProtKB">
        <authorList>
            <consortium name="WormBaseParasite"/>
        </authorList>
    </citation>
    <scope>IDENTIFICATION</scope>
</reference>
<evidence type="ECO:0000256" key="2">
    <source>
        <dbReference type="ARBA" id="ARBA00005227"/>
    </source>
</evidence>
<keyword evidence="5 8" id="KW-1133">Transmembrane helix</keyword>
<feature type="transmembrane region" description="Helical" evidence="8">
    <location>
        <begin position="481"/>
        <end position="505"/>
    </location>
</feature>
<feature type="transmembrane region" description="Helical" evidence="8">
    <location>
        <begin position="326"/>
        <end position="347"/>
    </location>
</feature>
<evidence type="ECO:0000256" key="3">
    <source>
        <dbReference type="ARBA" id="ARBA00022692"/>
    </source>
</evidence>
<evidence type="ECO:0000313" key="10">
    <source>
        <dbReference type="Proteomes" id="UP000267096"/>
    </source>
</evidence>
<protein>
    <recommendedName>
        <fullName evidence="8">Transmembrane 9 superfamily member</fullName>
    </recommendedName>
</protein>
<evidence type="ECO:0000256" key="5">
    <source>
        <dbReference type="ARBA" id="ARBA00022989"/>
    </source>
</evidence>
<evidence type="ECO:0000256" key="4">
    <source>
        <dbReference type="ARBA" id="ARBA00022729"/>
    </source>
</evidence>
<dbReference type="Proteomes" id="UP000267096">
    <property type="component" value="Unassembled WGS sequence"/>
</dbReference>
<dbReference type="GO" id="GO:0000421">
    <property type="term" value="C:autophagosome membrane"/>
    <property type="evidence" value="ECO:0007669"/>
    <property type="project" value="UniProtKB-SubCell"/>
</dbReference>
<accession>A0A0M3K1F6</accession>
<dbReference type="Pfam" id="PF02990">
    <property type="entry name" value="EMP70"/>
    <property type="match status" value="1"/>
</dbReference>
<reference evidence="9 10" key="2">
    <citation type="submission" date="2018-11" db="EMBL/GenBank/DDBJ databases">
        <authorList>
            <consortium name="Pathogen Informatics"/>
        </authorList>
    </citation>
    <scope>NUCLEOTIDE SEQUENCE [LARGE SCALE GENOMIC DNA]</scope>
</reference>
<sequence length="592" mass="68242">MEVVFGSVPYLLVMSLFLFTVQCVQAANYQAGSQIPVYVNKIGPYDNTHETYHFYKLPICRPSKMVFKSLSLGQVLEGDRIAESNFKLKFAENRTYESLCGKNHITEDDFNILKRAIEDEFYFELIVDDIRVRSFVGAVEEQNTFPHTHKLYLFNHFVFDIKYNPDIGEIITVRLKSDLDSAREISTVQRDQIEWFYTVRWTKTKYETKREDDTMAFFNPRSAKIQWMSILNSILLVVLLIIFVSFILLSVVKRDLNRYNQVDNDRDDDLFMENGWKTISTDVFRVPKNAHIIAAILGVGSQFIFLIFIILVIGSTNIVNVHRHGVLSAFAVVLYAFTCGISGFVSARKYFHFGGTEWIKNANLTTGLFTVPMFLVWSLNNTISWLYSSTQALPYTTIIALALLWLCIGYPLTVVGAAIGKNITNSYSAPCRTRNVPRQLPVLPWYHSTLCFAFIGGFLPFSAISVELYYMFSSVWGRDVYILFYVILITFVILIMVVSTSSVVLTYFQLNAEDYRWWWRSITSGGSLSIFVFAYGVFFYAYRSEMSGILQTTQFFTYLLLLCYVFFLIMGTVSFFASHVFVRFIYSNIKTD</sequence>
<dbReference type="GO" id="GO:0072657">
    <property type="term" value="P:protein localization to membrane"/>
    <property type="evidence" value="ECO:0007669"/>
    <property type="project" value="TreeGrafter"/>
</dbReference>
<gene>
    <name evidence="9" type="ORF">ASIM_LOCUS14107</name>
</gene>
<evidence type="ECO:0000313" key="11">
    <source>
        <dbReference type="WBParaSite" id="ASIM_0001469701-mRNA-1"/>
    </source>
</evidence>
<feature type="transmembrane region" description="Helical" evidence="8">
    <location>
        <begin position="227"/>
        <end position="252"/>
    </location>
</feature>
<keyword evidence="6 8" id="KW-0472">Membrane</keyword>
<feature type="signal peptide" evidence="8">
    <location>
        <begin position="1"/>
        <end position="26"/>
    </location>
</feature>
<evidence type="ECO:0000256" key="1">
    <source>
        <dbReference type="ARBA" id="ARBA00004542"/>
    </source>
</evidence>
<feature type="transmembrane region" description="Helical" evidence="8">
    <location>
        <begin position="368"/>
        <end position="387"/>
    </location>
</feature>